<sequence>MNGVSSKGNDGGNVVASDLPLAISSLNDIKTLMTLVNDMIRNIIHRVKNKELPIDQGMSFLDVKNQMLLKYLINLNCVMLKKVSGESIKGDPVIDRLVEIRTILERMRPVEHKLKYQIEKLLKFAATGKFAENDPLQFKANPNNLISKVGGDNDSSDEEVGKKKDSNKAGVYVPPKLVSMQYDGDETGVQRASKTTEKARRHALSSSALQGLREEYMDTPAEIVEYSANGNRANLVKERQERQEFEETYFTRLPYTRQDRHKSRQQYSSTAFANELAGLGSQAEGGAGKRKSGSGGKKKGGFKKKKRH</sequence>
<dbReference type="PANTHER" id="PTHR13237:SF9">
    <property type="entry name" value="NEUROGUIDIN"/>
    <property type="match status" value="1"/>
</dbReference>
<accession>A0A9N6WSH3</accession>
<name>A0A9N6WSH3_9CRUS</name>
<dbReference type="EMBL" id="OC978532">
    <property type="protein sequence ID" value="CAG4635187.1"/>
    <property type="molecule type" value="Genomic_DNA"/>
</dbReference>
<evidence type="ECO:0000256" key="1">
    <source>
        <dbReference type="ARBA" id="ARBA00010979"/>
    </source>
</evidence>
<feature type="compositionally biased region" description="Basic residues" evidence="2">
    <location>
        <begin position="288"/>
        <end position="308"/>
    </location>
</feature>
<dbReference type="PANTHER" id="PTHR13237">
    <property type="entry name" value="SOMETHING ABOUT SILENCING PROTEIN 10-RELATED"/>
    <property type="match status" value="1"/>
</dbReference>
<feature type="region of interest" description="Disordered" evidence="2">
    <location>
        <begin position="141"/>
        <end position="168"/>
    </location>
</feature>
<dbReference type="Pfam" id="PF04000">
    <property type="entry name" value="Sas10_Utp3"/>
    <property type="match status" value="1"/>
</dbReference>
<evidence type="ECO:0000313" key="3">
    <source>
        <dbReference type="EMBL" id="CAG4635187.1"/>
    </source>
</evidence>
<proteinExistence type="inferred from homology"/>
<reference evidence="3" key="1">
    <citation type="submission" date="2021-04" db="EMBL/GenBank/DDBJ databases">
        <authorList>
            <person name="Cornetti L."/>
        </authorList>
    </citation>
    <scope>NUCLEOTIDE SEQUENCE</scope>
</reference>
<organism evidence="3">
    <name type="scientific">Alona affinis</name>
    <dbReference type="NCBI Taxonomy" id="381656"/>
    <lineage>
        <taxon>Eukaryota</taxon>
        <taxon>Metazoa</taxon>
        <taxon>Ecdysozoa</taxon>
        <taxon>Arthropoda</taxon>
        <taxon>Crustacea</taxon>
        <taxon>Branchiopoda</taxon>
        <taxon>Diplostraca</taxon>
        <taxon>Cladocera</taxon>
        <taxon>Anomopoda</taxon>
        <taxon>Chydoridae</taxon>
        <taxon>Alona</taxon>
    </lineage>
</organism>
<dbReference type="InterPro" id="IPR007146">
    <property type="entry name" value="Sas10/Utp3/C1D"/>
</dbReference>
<evidence type="ECO:0000256" key="2">
    <source>
        <dbReference type="SAM" id="MobiDB-lite"/>
    </source>
</evidence>
<gene>
    <name evidence="3" type="primary">EOG090X0IJO</name>
</gene>
<protein>
    <submittedName>
        <fullName evidence="3">EOG090X0IJO</fullName>
    </submittedName>
</protein>
<dbReference type="GO" id="GO:0032040">
    <property type="term" value="C:small-subunit processome"/>
    <property type="evidence" value="ECO:0007669"/>
    <property type="project" value="TreeGrafter"/>
</dbReference>
<feature type="region of interest" description="Disordered" evidence="2">
    <location>
        <begin position="279"/>
        <end position="308"/>
    </location>
</feature>
<comment type="similarity">
    <text evidence="1">Belongs to the SAS10 family.</text>
</comment>
<dbReference type="GO" id="GO:0000462">
    <property type="term" value="P:maturation of SSU-rRNA from tricistronic rRNA transcript (SSU-rRNA, 5.8S rRNA, LSU-rRNA)"/>
    <property type="evidence" value="ECO:0007669"/>
    <property type="project" value="TreeGrafter"/>
</dbReference>
<dbReference type="AlphaFoldDB" id="A0A9N6WSH3"/>